<dbReference type="RefSeq" id="WP_027227012.1">
    <property type="nucleotide sequence ID" value="NZ_CP017601.1"/>
</dbReference>
<dbReference type="OrthoDB" id="9793424at2"/>
<dbReference type="HAMAP" id="MF_00659">
    <property type="entry name" value="UPF0250"/>
    <property type="match status" value="1"/>
</dbReference>
<dbReference type="Pfam" id="PF04359">
    <property type="entry name" value="DUF493"/>
    <property type="match status" value="1"/>
</dbReference>
<dbReference type="GO" id="GO:0005829">
    <property type="term" value="C:cytosol"/>
    <property type="evidence" value="ECO:0007669"/>
    <property type="project" value="TreeGrafter"/>
</dbReference>
<protein>
    <recommendedName>
        <fullName evidence="2">UPF0250 protein C3928_07615</fullName>
    </recommendedName>
</protein>
<organism evidence="3 4">
    <name type="scientific">Legionella pneumophila</name>
    <dbReference type="NCBI Taxonomy" id="446"/>
    <lineage>
        <taxon>Bacteria</taxon>
        <taxon>Pseudomonadati</taxon>
        <taxon>Pseudomonadota</taxon>
        <taxon>Gammaproteobacteria</taxon>
        <taxon>Legionellales</taxon>
        <taxon>Legionellaceae</taxon>
        <taxon>Legionella</taxon>
    </lineage>
</organism>
<accession>A0A2S6EZM4</accession>
<comment type="similarity">
    <text evidence="1 2">Belongs to the UPF0250 family.</text>
</comment>
<dbReference type="InterPro" id="IPR027471">
    <property type="entry name" value="YbeD-like_sf"/>
</dbReference>
<dbReference type="Gene3D" id="3.30.70.260">
    <property type="match status" value="1"/>
</dbReference>
<dbReference type="AlphaFoldDB" id="A0A2S6EZM4"/>
<evidence type="ECO:0000256" key="1">
    <source>
        <dbReference type="ARBA" id="ARBA00008460"/>
    </source>
</evidence>
<sequence length="87" mass="10081">MTKTTLIEFPCYFPIKIIGINSELLLNEIKQIVINHFPTFENEHLTHKMSEKNKYLAITVTVYAESQISLDGLYQDLSQHPDVKMVL</sequence>
<gene>
    <name evidence="3" type="ORF">C3928_07615</name>
</gene>
<dbReference type="Proteomes" id="UP000239239">
    <property type="component" value="Unassembled WGS sequence"/>
</dbReference>
<comment type="caution">
    <text evidence="3">The sequence shown here is derived from an EMBL/GenBank/DDBJ whole genome shotgun (WGS) entry which is preliminary data.</text>
</comment>
<dbReference type="PANTHER" id="PTHR38036:SF1">
    <property type="entry name" value="UPF0250 PROTEIN YBED"/>
    <property type="match status" value="1"/>
</dbReference>
<dbReference type="EMBL" id="PQWY01000011">
    <property type="protein sequence ID" value="PPK30624.1"/>
    <property type="molecule type" value="Genomic_DNA"/>
</dbReference>
<evidence type="ECO:0000256" key="2">
    <source>
        <dbReference type="HAMAP-Rule" id="MF_00659"/>
    </source>
</evidence>
<dbReference type="PANTHER" id="PTHR38036">
    <property type="entry name" value="UPF0250 PROTEIN YBED"/>
    <property type="match status" value="1"/>
</dbReference>
<evidence type="ECO:0000313" key="4">
    <source>
        <dbReference type="Proteomes" id="UP000239239"/>
    </source>
</evidence>
<dbReference type="InterPro" id="IPR007454">
    <property type="entry name" value="UPF0250_YbeD-like"/>
</dbReference>
<name>A0A2S6EZM4_LEGPN</name>
<evidence type="ECO:0000313" key="3">
    <source>
        <dbReference type="EMBL" id="PPK30624.1"/>
    </source>
</evidence>
<dbReference type="SUPFAM" id="SSF117991">
    <property type="entry name" value="YbeD/HP0495-like"/>
    <property type="match status" value="1"/>
</dbReference>
<reference evidence="3 4" key="1">
    <citation type="submission" date="2018-02" db="EMBL/GenBank/DDBJ databases">
        <title>Draft genome sequences of four Legionella pneumophila clinical strains isolated in Ontario.</title>
        <authorList>
            <person name="Fortuna A."/>
            <person name="Ramnarine R."/>
            <person name="Li A."/>
            <person name="Frantz C."/>
            <person name="Mallo G."/>
        </authorList>
    </citation>
    <scope>NUCLEOTIDE SEQUENCE [LARGE SCALE GENOMIC DNA]</scope>
    <source>
        <strain evidence="3 4">LG61</strain>
    </source>
</reference>
<proteinExistence type="inferred from homology"/>